<dbReference type="EMBL" id="CAJFDH010000001">
    <property type="protein sequence ID" value="CAD5206209.1"/>
    <property type="molecule type" value="Genomic_DNA"/>
</dbReference>
<dbReference type="PROSITE" id="PS50262">
    <property type="entry name" value="G_PROTEIN_RECEP_F1_2"/>
    <property type="match status" value="1"/>
</dbReference>
<evidence type="ECO:0000256" key="7">
    <source>
        <dbReference type="ARBA" id="ARBA00023170"/>
    </source>
</evidence>
<evidence type="ECO:0000256" key="2">
    <source>
        <dbReference type="ARBA" id="ARBA00022475"/>
    </source>
</evidence>
<feature type="transmembrane region" description="Helical" evidence="9">
    <location>
        <begin position="280"/>
        <end position="307"/>
    </location>
</feature>
<comment type="subcellular location">
    <subcellularLocation>
        <location evidence="1">Cell membrane</location>
        <topology evidence="1">Multi-pass membrane protein</topology>
    </subcellularLocation>
</comment>
<dbReference type="PANTHER" id="PTHR24228">
    <property type="entry name" value="B2 BRADYKININ RECEPTOR/ANGIOTENSIN II RECEPTOR"/>
    <property type="match status" value="1"/>
</dbReference>
<proteinExistence type="predicted"/>
<evidence type="ECO:0000259" key="10">
    <source>
        <dbReference type="PROSITE" id="PS50262"/>
    </source>
</evidence>
<comment type="caution">
    <text evidence="11">The sequence shown here is derived from an EMBL/GenBank/DDBJ whole genome shotgun (WGS) entry which is preliminary data.</text>
</comment>
<dbReference type="Proteomes" id="UP000614601">
    <property type="component" value="Unassembled WGS sequence"/>
</dbReference>
<evidence type="ECO:0000256" key="1">
    <source>
        <dbReference type="ARBA" id="ARBA00004651"/>
    </source>
</evidence>
<evidence type="ECO:0000256" key="6">
    <source>
        <dbReference type="ARBA" id="ARBA00023136"/>
    </source>
</evidence>
<dbReference type="OrthoDB" id="5912892at2759"/>
<dbReference type="AlphaFoldDB" id="A0A811JSI9"/>
<keyword evidence="8" id="KW-0807">Transducer</keyword>
<keyword evidence="4 9" id="KW-1133">Transmembrane helix</keyword>
<dbReference type="PANTHER" id="PTHR24228:SF59">
    <property type="entry name" value="NEUROPEPTIDE RECEPTOR 15"/>
    <property type="match status" value="1"/>
</dbReference>
<evidence type="ECO:0000256" key="3">
    <source>
        <dbReference type="ARBA" id="ARBA00022692"/>
    </source>
</evidence>
<protein>
    <recommendedName>
        <fullName evidence="10">G-protein coupled receptors family 1 profile domain-containing protein</fullName>
    </recommendedName>
</protein>
<dbReference type="Proteomes" id="UP000783686">
    <property type="component" value="Unassembled WGS sequence"/>
</dbReference>
<dbReference type="GO" id="GO:0005886">
    <property type="term" value="C:plasma membrane"/>
    <property type="evidence" value="ECO:0007669"/>
    <property type="project" value="UniProtKB-SubCell"/>
</dbReference>
<name>A0A811JSI9_9BILA</name>
<keyword evidence="3 9" id="KW-0812">Transmembrane</keyword>
<dbReference type="SUPFAM" id="SSF81321">
    <property type="entry name" value="Family A G protein-coupled receptor-like"/>
    <property type="match status" value="1"/>
</dbReference>
<keyword evidence="12" id="KW-1185">Reference proteome</keyword>
<feature type="transmembrane region" description="Helical" evidence="9">
    <location>
        <begin position="248"/>
        <end position="268"/>
    </location>
</feature>
<evidence type="ECO:0000256" key="5">
    <source>
        <dbReference type="ARBA" id="ARBA00023040"/>
    </source>
</evidence>
<feature type="transmembrane region" description="Helical" evidence="9">
    <location>
        <begin position="120"/>
        <end position="144"/>
    </location>
</feature>
<reference evidence="11" key="1">
    <citation type="submission" date="2020-09" db="EMBL/GenBank/DDBJ databases">
        <authorList>
            <person name="Kikuchi T."/>
        </authorList>
    </citation>
    <scope>NUCLEOTIDE SEQUENCE</scope>
    <source>
        <strain evidence="11">SH1</strain>
    </source>
</reference>
<feature type="transmembrane region" description="Helical" evidence="9">
    <location>
        <begin position="164"/>
        <end position="184"/>
    </location>
</feature>
<dbReference type="EMBL" id="CAJFCW020000001">
    <property type="protein sequence ID" value="CAG9080856.1"/>
    <property type="molecule type" value="Genomic_DNA"/>
</dbReference>
<keyword evidence="2" id="KW-1003">Cell membrane</keyword>
<accession>A0A811JSI9</accession>
<evidence type="ECO:0000256" key="4">
    <source>
        <dbReference type="ARBA" id="ARBA00022989"/>
    </source>
</evidence>
<feature type="domain" description="G-protein coupled receptors family 1 profile" evidence="10">
    <location>
        <begin position="58"/>
        <end position="300"/>
    </location>
</feature>
<keyword evidence="5" id="KW-0297">G-protein coupled receptor</keyword>
<gene>
    <name evidence="11" type="ORF">BOKJ2_LOCUS893</name>
</gene>
<keyword evidence="7" id="KW-0675">Receptor</keyword>
<dbReference type="Gene3D" id="1.20.1070.10">
    <property type="entry name" value="Rhodopsin 7-helix transmembrane proteins"/>
    <property type="match status" value="1"/>
</dbReference>
<dbReference type="PRINTS" id="PR00237">
    <property type="entry name" value="GPCRRHODOPSN"/>
</dbReference>
<feature type="transmembrane region" description="Helical" evidence="9">
    <location>
        <begin position="80"/>
        <end position="100"/>
    </location>
</feature>
<dbReference type="InterPro" id="IPR000276">
    <property type="entry name" value="GPCR_Rhodpsn"/>
</dbReference>
<evidence type="ECO:0000256" key="9">
    <source>
        <dbReference type="SAM" id="Phobius"/>
    </source>
</evidence>
<feature type="transmembrane region" description="Helical" evidence="9">
    <location>
        <begin position="204"/>
        <end position="227"/>
    </location>
</feature>
<organism evidence="11 12">
    <name type="scientific">Bursaphelenchus okinawaensis</name>
    <dbReference type="NCBI Taxonomy" id="465554"/>
    <lineage>
        <taxon>Eukaryota</taxon>
        <taxon>Metazoa</taxon>
        <taxon>Ecdysozoa</taxon>
        <taxon>Nematoda</taxon>
        <taxon>Chromadorea</taxon>
        <taxon>Rhabditida</taxon>
        <taxon>Tylenchina</taxon>
        <taxon>Tylenchomorpha</taxon>
        <taxon>Aphelenchoidea</taxon>
        <taxon>Aphelenchoididae</taxon>
        <taxon>Bursaphelenchus</taxon>
    </lineage>
</organism>
<keyword evidence="6 9" id="KW-0472">Membrane</keyword>
<dbReference type="InterPro" id="IPR017452">
    <property type="entry name" value="GPCR_Rhodpsn_7TM"/>
</dbReference>
<evidence type="ECO:0000313" key="12">
    <source>
        <dbReference type="Proteomes" id="UP000614601"/>
    </source>
</evidence>
<feature type="transmembrane region" description="Helical" evidence="9">
    <location>
        <begin position="44"/>
        <end position="68"/>
    </location>
</feature>
<evidence type="ECO:0000313" key="11">
    <source>
        <dbReference type="EMBL" id="CAD5206209.1"/>
    </source>
</evidence>
<sequence length="334" mass="37774">MTTEPAASSDEALGPISSLILIDMEGRPPVAFPYNATEYAYPLLVPYLGGVGLLALLSNVILLAFLLYRRLYKNFISSQFIIHLCITNIIGLLILFPQFLHNLWTGENLWFNNNALCRVQAFLICSIWSVVNFATVSIAGVHLLTFNRIHYDQLFGMNPNHLCYLSWVVGFAVSLPCITNGNIIVYNPALRHCIWGITDYSYKFLTYVLILGVIIPALLSYYAYLKILKTLYHSPIVFQSLGLYKSRFIIYTFFLSPFYQAPLIYITLTGHHTVYGPTDLFPIISTILAYCPMMLTPLIYSLSMVLIKEEDMVITARAHKSTNAYTQVAPGHRL</sequence>
<dbReference type="CDD" id="cd00637">
    <property type="entry name" value="7tm_classA_rhodopsin-like"/>
    <property type="match status" value="1"/>
</dbReference>
<evidence type="ECO:0000256" key="8">
    <source>
        <dbReference type="ARBA" id="ARBA00023224"/>
    </source>
</evidence>
<dbReference type="GO" id="GO:0004930">
    <property type="term" value="F:G protein-coupled receptor activity"/>
    <property type="evidence" value="ECO:0007669"/>
    <property type="project" value="UniProtKB-KW"/>
</dbReference>